<reference evidence="1 2" key="1">
    <citation type="journal article" date="2011" name="Stand. Genomic Sci.">
        <title>Complete genome sequence of Deinococcus maricopensis type strain (LB-34).</title>
        <authorList>
            <person name="Pukall R."/>
            <person name="Zeytun A."/>
            <person name="Lucas S."/>
            <person name="Lapidus A."/>
            <person name="Hammon N."/>
            <person name="Deshpande S."/>
            <person name="Nolan M."/>
            <person name="Cheng J.F."/>
            <person name="Pitluck S."/>
            <person name="Liolios K."/>
            <person name="Pagani I."/>
            <person name="Mikhailova N."/>
            <person name="Ivanova N."/>
            <person name="Mavromatis K."/>
            <person name="Pati A."/>
            <person name="Tapia R."/>
            <person name="Han C."/>
            <person name="Goodwin L."/>
            <person name="Chen A."/>
            <person name="Palaniappan K."/>
            <person name="Land M."/>
            <person name="Hauser L."/>
            <person name="Chang Y.J."/>
            <person name="Jeffries C.D."/>
            <person name="Brambilla E.M."/>
            <person name="Rohde M."/>
            <person name="Goker M."/>
            <person name="Detter J.C."/>
            <person name="Woyke T."/>
            <person name="Bristow J."/>
            <person name="Eisen J.A."/>
            <person name="Markowitz V."/>
            <person name="Hugenholtz P."/>
            <person name="Kyrpides N.C."/>
            <person name="Klenk H.P."/>
        </authorList>
    </citation>
    <scope>NUCLEOTIDE SEQUENCE [LARGE SCALE GENOMIC DNA]</scope>
    <source>
        <strain evidence="2">DSM 21211 / LMG 22137 / NRRL B-23946 / LB-34</strain>
    </source>
</reference>
<reference evidence="2" key="2">
    <citation type="submission" date="2011-01" db="EMBL/GenBank/DDBJ databases">
        <title>The complete genome of Deinococcus maricopensis DSM 21211.</title>
        <authorList>
            <consortium name="US DOE Joint Genome Institute (JGI-PGF)"/>
            <person name="Lucas S."/>
            <person name="Copeland A."/>
            <person name="Lapidus A."/>
            <person name="Goodwin L."/>
            <person name="Pitluck S."/>
            <person name="Kyrpides N."/>
            <person name="Mavromatis K."/>
            <person name="Pagani I."/>
            <person name="Ivanova N."/>
            <person name="Ovchinnikova G."/>
            <person name="Zeytun A."/>
            <person name="Detter J.C."/>
            <person name="Han C."/>
            <person name="Land M."/>
            <person name="Hauser L."/>
            <person name="Markowitz V."/>
            <person name="Cheng J.-F."/>
            <person name="Hugenholtz P."/>
            <person name="Woyke T."/>
            <person name="Wu D."/>
            <person name="Pukall R."/>
            <person name="Gehrich-Schroeter G."/>
            <person name="Brambilla E."/>
            <person name="Klenk H.-P."/>
            <person name="Eisen J.A."/>
        </authorList>
    </citation>
    <scope>NUCLEOTIDE SEQUENCE [LARGE SCALE GENOMIC DNA]</scope>
    <source>
        <strain evidence="2">DSM 21211 / LMG 22137 / NRRL B-23946 / LB-34</strain>
    </source>
</reference>
<organism evidence="1 2">
    <name type="scientific">Deinococcus maricopensis (strain DSM 21211 / LMG 22137 / NRRL B-23946 / LB-34)</name>
    <dbReference type="NCBI Taxonomy" id="709986"/>
    <lineage>
        <taxon>Bacteria</taxon>
        <taxon>Thermotogati</taxon>
        <taxon>Deinococcota</taxon>
        <taxon>Deinococci</taxon>
        <taxon>Deinococcales</taxon>
        <taxon>Deinococcaceae</taxon>
        <taxon>Deinococcus</taxon>
    </lineage>
</organism>
<keyword evidence="2" id="KW-1185">Reference proteome</keyword>
<accession>E8UAW3</accession>
<protein>
    <submittedName>
        <fullName evidence="1">Uncharacterized protein</fullName>
    </submittedName>
</protein>
<name>E8UAW3_DEIML</name>
<dbReference type="Proteomes" id="UP000008635">
    <property type="component" value="Chromosome"/>
</dbReference>
<evidence type="ECO:0000313" key="1">
    <source>
        <dbReference type="EMBL" id="ADV68202.1"/>
    </source>
</evidence>
<dbReference type="HOGENOM" id="CLU_3268937_0_0_0"/>
<evidence type="ECO:0000313" key="2">
    <source>
        <dbReference type="Proteomes" id="UP000008635"/>
    </source>
</evidence>
<dbReference type="EMBL" id="CP002454">
    <property type="protein sequence ID" value="ADV68202.1"/>
    <property type="molecule type" value="Genomic_DNA"/>
</dbReference>
<dbReference type="STRING" id="709986.Deima_2568"/>
<sequence precursor="true">MARMLAGWLALFRSPRHVRPVRPPSRPIDALDLLRALGCDE</sequence>
<gene>
    <name evidence="1" type="ordered locus">Deima_2568</name>
</gene>
<proteinExistence type="predicted"/>
<dbReference type="KEGG" id="dmr:Deima_2568"/>
<dbReference type="AlphaFoldDB" id="E8UAW3"/>